<dbReference type="Gene3D" id="3.40.50.12780">
    <property type="entry name" value="N-terminal domain of ligase-like"/>
    <property type="match status" value="1"/>
</dbReference>
<evidence type="ECO:0000256" key="1">
    <source>
        <dbReference type="ARBA" id="ARBA00006432"/>
    </source>
</evidence>
<dbReference type="RefSeq" id="WP_344068037.1">
    <property type="nucleotide sequence ID" value="NZ_BAAAPN010000093.1"/>
</dbReference>
<dbReference type="Gene3D" id="3.30.300.30">
    <property type="match status" value="1"/>
</dbReference>
<keyword evidence="2 5" id="KW-0436">Ligase</keyword>
<dbReference type="Proteomes" id="UP001501475">
    <property type="component" value="Unassembled WGS sequence"/>
</dbReference>
<dbReference type="InterPro" id="IPR045851">
    <property type="entry name" value="AMP-bd_C_sf"/>
</dbReference>
<dbReference type="InterPro" id="IPR025110">
    <property type="entry name" value="AMP-bd_C"/>
</dbReference>
<dbReference type="GO" id="GO:0016874">
    <property type="term" value="F:ligase activity"/>
    <property type="evidence" value="ECO:0007669"/>
    <property type="project" value="UniProtKB-KW"/>
</dbReference>
<reference evidence="6" key="1">
    <citation type="journal article" date="2019" name="Int. J. Syst. Evol. Microbiol.">
        <title>The Global Catalogue of Microorganisms (GCM) 10K type strain sequencing project: providing services to taxonomists for standard genome sequencing and annotation.</title>
        <authorList>
            <consortium name="The Broad Institute Genomics Platform"/>
            <consortium name="The Broad Institute Genome Sequencing Center for Infectious Disease"/>
            <person name="Wu L."/>
            <person name="Ma J."/>
        </authorList>
    </citation>
    <scope>NUCLEOTIDE SEQUENCE [LARGE SCALE GENOMIC DNA]</scope>
    <source>
        <strain evidence="6">JCM 15591</strain>
    </source>
</reference>
<evidence type="ECO:0000313" key="5">
    <source>
        <dbReference type="EMBL" id="GAA1772361.1"/>
    </source>
</evidence>
<comment type="caution">
    <text evidence="5">The sequence shown here is derived from an EMBL/GenBank/DDBJ whole genome shotgun (WGS) entry which is preliminary data.</text>
</comment>
<dbReference type="SUPFAM" id="SSF56801">
    <property type="entry name" value="Acetyl-CoA synthetase-like"/>
    <property type="match status" value="1"/>
</dbReference>
<evidence type="ECO:0000313" key="6">
    <source>
        <dbReference type="Proteomes" id="UP001501475"/>
    </source>
</evidence>
<keyword evidence="6" id="KW-1185">Reference proteome</keyword>
<dbReference type="PANTHER" id="PTHR43201:SF5">
    <property type="entry name" value="MEDIUM-CHAIN ACYL-COA LIGASE ACSF2, MITOCHONDRIAL"/>
    <property type="match status" value="1"/>
</dbReference>
<feature type="domain" description="AMP-dependent synthetase/ligase" evidence="3">
    <location>
        <begin position="12"/>
        <end position="375"/>
    </location>
</feature>
<organism evidence="5 6">
    <name type="scientific">Nostocoides vanveenii</name>
    <dbReference type="NCBI Taxonomy" id="330835"/>
    <lineage>
        <taxon>Bacteria</taxon>
        <taxon>Bacillati</taxon>
        <taxon>Actinomycetota</taxon>
        <taxon>Actinomycetes</taxon>
        <taxon>Micrococcales</taxon>
        <taxon>Intrasporangiaceae</taxon>
        <taxon>Nostocoides</taxon>
    </lineage>
</organism>
<dbReference type="InterPro" id="IPR020845">
    <property type="entry name" value="AMP-binding_CS"/>
</dbReference>
<dbReference type="InterPro" id="IPR000873">
    <property type="entry name" value="AMP-dep_synth/lig_dom"/>
</dbReference>
<dbReference type="PROSITE" id="PS00455">
    <property type="entry name" value="AMP_BINDING"/>
    <property type="match status" value="1"/>
</dbReference>
<dbReference type="Pfam" id="PF00501">
    <property type="entry name" value="AMP-binding"/>
    <property type="match status" value="1"/>
</dbReference>
<evidence type="ECO:0000259" key="3">
    <source>
        <dbReference type="Pfam" id="PF00501"/>
    </source>
</evidence>
<dbReference type="PANTHER" id="PTHR43201">
    <property type="entry name" value="ACYL-COA SYNTHETASE"/>
    <property type="match status" value="1"/>
</dbReference>
<proteinExistence type="inferred from homology"/>
<evidence type="ECO:0000259" key="4">
    <source>
        <dbReference type="Pfam" id="PF13193"/>
    </source>
</evidence>
<protein>
    <submittedName>
        <fullName evidence="5">Long-chain fatty acid--CoA ligase</fullName>
    </submittedName>
</protein>
<gene>
    <name evidence="5" type="ORF">GCM10009810_32160</name>
</gene>
<sequence>MATSMNLATWVQRNGRLRPDSPALAVGATVFATWAQWAATTRAIAGGLAVEYALGQGDRVAIVMRNRPEYLEALFGIWHAGLVAVPVNARLHPDEIAYILRHSGSRLVLTDPEHADDVAPLVTTVDDVQAAIVAPGADWARLCESAERALVDRCSDEPAWLFYTSGTTGRPKGATLTHGNLLMSSLSYFADIDVIGPDDSILHAAPLSHGSGLYGLPHIAKGAVSVIPTSGGVDGAEIAALIERWPGLSFFAAPTMVKRLASDPALRSADLGNLKTIIYGGAPMYLADLEMALVTFGPKLAQIYGQGESPMTITALPRAAHADREHPRWVAHMGSVGTTRTDVEVRIVDEQGAEVATGEPGEIVVRGEVVMSGYWQEPAATAETIRDGWLHTGDIGSFDSEGYLTLHDRSKDLIITGGMNVYPREVEETLLRHNGIRDVAVVGKPDSEWGEAIVAFVVPSDPAAPPETADLDASCLAALARYKRPKEYRFVDALPTNNYGKVVKRELRERLRAEPLPGH</sequence>
<dbReference type="EMBL" id="BAAAPN010000093">
    <property type="protein sequence ID" value="GAA1772361.1"/>
    <property type="molecule type" value="Genomic_DNA"/>
</dbReference>
<feature type="domain" description="AMP-binding enzyme C-terminal" evidence="4">
    <location>
        <begin position="425"/>
        <end position="501"/>
    </location>
</feature>
<dbReference type="Pfam" id="PF13193">
    <property type="entry name" value="AMP-binding_C"/>
    <property type="match status" value="1"/>
</dbReference>
<name>A0ABP4XC78_9MICO</name>
<comment type="similarity">
    <text evidence="1">Belongs to the ATP-dependent AMP-binding enzyme family.</text>
</comment>
<dbReference type="InterPro" id="IPR042099">
    <property type="entry name" value="ANL_N_sf"/>
</dbReference>
<evidence type="ECO:0000256" key="2">
    <source>
        <dbReference type="ARBA" id="ARBA00022598"/>
    </source>
</evidence>
<accession>A0ABP4XC78</accession>